<dbReference type="Pfam" id="PF07804">
    <property type="entry name" value="HipA_C"/>
    <property type="match status" value="1"/>
</dbReference>
<evidence type="ECO:0000313" key="7">
    <source>
        <dbReference type="Proteomes" id="UP000037939"/>
    </source>
</evidence>
<proteinExistence type="inferred from homology"/>
<gene>
    <name evidence="6" type="primary">hipA_3</name>
    <name evidence="6" type="ORF">WG78_09350</name>
</gene>
<evidence type="ECO:0000256" key="2">
    <source>
        <dbReference type="ARBA" id="ARBA00022679"/>
    </source>
</evidence>
<comment type="caution">
    <text evidence="6">The sequence shown here is derived from an EMBL/GenBank/DDBJ whole genome shotgun (WGS) entry which is preliminary data.</text>
</comment>
<dbReference type="GO" id="GO:0004674">
    <property type="term" value="F:protein serine/threonine kinase activity"/>
    <property type="evidence" value="ECO:0007669"/>
    <property type="project" value="UniProtKB-EC"/>
</dbReference>
<evidence type="ECO:0000259" key="4">
    <source>
        <dbReference type="Pfam" id="PF07804"/>
    </source>
</evidence>
<dbReference type="Proteomes" id="UP000037939">
    <property type="component" value="Unassembled WGS sequence"/>
</dbReference>
<keyword evidence="7" id="KW-1185">Reference proteome</keyword>
<dbReference type="GO" id="GO:0005829">
    <property type="term" value="C:cytosol"/>
    <property type="evidence" value="ECO:0007669"/>
    <property type="project" value="TreeGrafter"/>
</dbReference>
<evidence type="ECO:0000256" key="3">
    <source>
        <dbReference type="ARBA" id="ARBA00022777"/>
    </source>
</evidence>
<name>A0A0N0GP99_9NEIS</name>
<dbReference type="AlphaFoldDB" id="A0A0N0GP99"/>
<evidence type="ECO:0000313" key="6">
    <source>
        <dbReference type="EMBL" id="KPC53284.1"/>
    </source>
</evidence>
<feature type="domain" description="HipA-like C-terminal" evidence="4">
    <location>
        <begin position="153"/>
        <end position="408"/>
    </location>
</feature>
<dbReference type="CDD" id="cd17808">
    <property type="entry name" value="HipA_Ec_like"/>
    <property type="match status" value="1"/>
</dbReference>
<dbReference type="NCBIfam" id="TIGR03071">
    <property type="entry name" value="couple_hipA"/>
    <property type="match status" value="1"/>
</dbReference>
<dbReference type="InterPro" id="IPR017508">
    <property type="entry name" value="HipA_N1"/>
</dbReference>
<organism evidence="6 7">
    <name type="scientific">Amantichitinum ursilacus</name>
    <dbReference type="NCBI Taxonomy" id="857265"/>
    <lineage>
        <taxon>Bacteria</taxon>
        <taxon>Pseudomonadati</taxon>
        <taxon>Pseudomonadota</taxon>
        <taxon>Betaproteobacteria</taxon>
        <taxon>Neisseriales</taxon>
        <taxon>Chitinibacteraceae</taxon>
        <taxon>Amantichitinum</taxon>
    </lineage>
</organism>
<dbReference type="STRING" id="857265.WG78_09350"/>
<dbReference type="PANTHER" id="PTHR37419">
    <property type="entry name" value="SERINE/THREONINE-PROTEIN KINASE TOXIN HIPA"/>
    <property type="match status" value="1"/>
</dbReference>
<dbReference type="InterPro" id="IPR052028">
    <property type="entry name" value="HipA_Ser/Thr_kinase"/>
</dbReference>
<evidence type="ECO:0000259" key="5">
    <source>
        <dbReference type="Pfam" id="PF13657"/>
    </source>
</evidence>
<dbReference type="RefSeq" id="WP_053937527.1">
    <property type="nucleotide sequence ID" value="NZ_LAQT01000007.1"/>
</dbReference>
<keyword evidence="2 6" id="KW-0808">Transferase</keyword>
<sequence>MPTLSVWMNGLRVGFWSTTAQGDEFAYDANWLSDQNGQRRPISLSMKFRPGHQPHKGALVRNYFDNLLPDSENIRRRLAAQHSLAGIGTFELLEAIGRDCVGALQLLPEDGAPKDLIDIKGEPLDEAGVARVVRRTLSDSPAALRDDAEELRISIAGAQEKTALLFHEGRWQKPVGSTPSTHILKLPMGEILVNDGSLDMRHSVENEWLCGRVLHAYGLDIADSEILCFEDQKVLAVKRFDRRMAADHKWIIRLPQEDFCQALGISSVNKYASNGGPRAEDINALLIVSAGENDRRTFFCTLVIFWMLAAIDGHAKNFSVFLQANSKYQLTPLYDVLSAHPIIGGGRGQYHESKVRLAMPVQGKSGPHYLISRIQARHWIYFGAKVLQFTQDEATIRQLLQQLVDQTEPAIAQVEAQLPASFPEQVSDSIFAGLRKYARKLESGLNAQRADADDD</sequence>
<feature type="domain" description="HipA N-terminal subdomain 1" evidence="5">
    <location>
        <begin position="4"/>
        <end position="106"/>
    </location>
</feature>
<dbReference type="PANTHER" id="PTHR37419:SF1">
    <property type="entry name" value="SERINE_THREONINE-PROTEIN KINASE TOXIN HIPA"/>
    <property type="match status" value="1"/>
</dbReference>
<keyword evidence="3 6" id="KW-0418">Kinase</keyword>
<protein>
    <submittedName>
        <fullName evidence="6">Serine/threonine-protein kinase HipA</fullName>
        <ecNumber evidence="6">2.7.11.1</ecNumber>
    </submittedName>
</protein>
<dbReference type="PATRIC" id="fig|857265.3.peg.1924"/>
<dbReference type="InterPro" id="IPR012893">
    <property type="entry name" value="HipA-like_C"/>
</dbReference>
<dbReference type="EMBL" id="LAQT01000007">
    <property type="protein sequence ID" value="KPC53284.1"/>
    <property type="molecule type" value="Genomic_DNA"/>
</dbReference>
<accession>A0A0N0GP99</accession>
<dbReference type="Pfam" id="PF13657">
    <property type="entry name" value="Couple_hipA"/>
    <property type="match status" value="1"/>
</dbReference>
<reference evidence="6 7" key="1">
    <citation type="submission" date="2015-07" db="EMBL/GenBank/DDBJ databases">
        <title>Draft genome sequence of the Amantichitinum ursilacus IGB-41, a new chitin-degrading bacterium.</title>
        <authorList>
            <person name="Kirstahler P."/>
            <person name="Guenther M."/>
            <person name="Grumaz C."/>
            <person name="Rupp S."/>
            <person name="Zibek S."/>
            <person name="Sohn K."/>
        </authorList>
    </citation>
    <scope>NUCLEOTIDE SEQUENCE [LARGE SCALE GENOMIC DNA]</scope>
    <source>
        <strain evidence="6 7">IGB-41</strain>
    </source>
</reference>
<comment type="similarity">
    <text evidence="1">Belongs to the HipA Ser/Thr kinase family.</text>
</comment>
<dbReference type="EC" id="2.7.11.1" evidence="6"/>
<evidence type="ECO:0000256" key="1">
    <source>
        <dbReference type="ARBA" id="ARBA00010164"/>
    </source>
</evidence>